<evidence type="ECO:0000313" key="2">
    <source>
        <dbReference type="EMBL" id="RIA87245.1"/>
    </source>
</evidence>
<comment type="caution">
    <text evidence="2">The sequence shown here is derived from an EMBL/GenBank/DDBJ whole genome shotgun (WGS) entry which is preliminary data.</text>
</comment>
<dbReference type="Proteomes" id="UP000265703">
    <property type="component" value="Unassembled WGS sequence"/>
</dbReference>
<feature type="region of interest" description="Disordered" evidence="1">
    <location>
        <begin position="187"/>
        <end position="206"/>
    </location>
</feature>
<dbReference type="OrthoDB" id="2382575at2759"/>
<dbReference type="EMBL" id="QKYT01000318">
    <property type="protein sequence ID" value="RIA87245.1"/>
    <property type="molecule type" value="Genomic_DNA"/>
</dbReference>
<feature type="compositionally biased region" description="Polar residues" evidence="1">
    <location>
        <begin position="396"/>
        <end position="413"/>
    </location>
</feature>
<reference evidence="2 3" key="1">
    <citation type="submission" date="2018-06" db="EMBL/GenBank/DDBJ databases">
        <title>Comparative genomics reveals the genomic features of Rhizophagus irregularis, R. cerebriforme, R. diaphanum and Gigaspora rosea, and their symbiotic lifestyle signature.</title>
        <authorList>
            <person name="Morin E."/>
            <person name="San Clemente H."/>
            <person name="Chen E.C.H."/>
            <person name="De La Providencia I."/>
            <person name="Hainaut M."/>
            <person name="Kuo A."/>
            <person name="Kohler A."/>
            <person name="Murat C."/>
            <person name="Tang N."/>
            <person name="Roy S."/>
            <person name="Loubradou J."/>
            <person name="Henrissat B."/>
            <person name="Grigoriev I.V."/>
            <person name="Corradi N."/>
            <person name="Roux C."/>
            <person name="Martin F.M."/>
        </authorList>
    </citation>
    <scope>NUCLEOTIDE SEQUENCE [LARGE SCALE GENOMIC DNA]</scope>
    <source>
        <strain evidence="2 3">DAOM 227022</strain>
    </source>
</reference>
<accession>A0A397ST98</accession>
<gene>
    <name evidence="2" type="ORF">C1645_828034</name>
</gene>
<feature type="compositionally biased region" description="Low complexity" evidence="1">
    <location>
        <begin position="374"/>
        <end position="393"/>
    </location>
</feature>
<dbReference type="AlphaFoldDB" id="A0A397ST98"/>
<feature type="region of interest" description="Disordered" evidence="1">
    <location>
        <begin position="242"/>
        <end position="436"/>
    </location>
</feature>
<proteinExistence type="predicted"/>
<sequence length="436" mass="50778">MSTSRQINEEENGYIGREELVSYLRERRNKSYCSFLSLYRSTIINSLSEVPSEDWRDLDSCWSSRFLCEAEVIDQNNFNSLDEKVTLERSNNRLQSFWKGIIKEYKLRQNLSNYVDEKERILKILQDLDDKIQTTNAQITELTNTWNQDEDSLTMYNSPADDYNNEDTMHDSPVDDYIPDEEWRLERRKQKSRADDSNNDDNLIEDSGTTLENVQVHQTHDSGDGDPEIQTKLKALQEKLERTRVEDTDTSQEQGQKEIPQNEIRDDASSGSSGITGGDIQKVTKRKRNTKERPQYNLRNQEKFERTRVEDTDTSQEQGQKEIPQNEIRDDASSGSSGITGGDIQKVTRRKRAIKKGPQYNYNLRNKERVDYNPRLQPLPRLSQSPRSQSPRLRTSHLQPSNLESSLPPQTDFTNDEEEPPRKRRCTKCSIHCPEQ</sequence>
<name>A0A397ST98_9GLOM</name>
<evidence type="ECO:0000256" key="1">
    <source>
        <dbReference type="SAM" id="MobiDB-lite"/>
    </source>
</evidence>
<organism evidence="2 3">
    <name type="scientific">Glomus cerebriforme</name>
    <dbReference type="NCBI Taxonomy" id="658196"/>
    <lineage>
        <taxon>Eukaryota</taxon>
        <taxon>Fungi</taxon>
        <taxon>Fungi incertae sedis</taxon>
        <taxon>Mucoromycota</taxon>
        <taxon>Glomeromycotina</taxon>
        <taxon>Glomeromycetes</taxon>
        <taxon>Glomerales</taxon>
        <taxon>Glomeraceae</taxon>
        <taxon>Glomus</taxon>
    </lineage>
</organism>
<feature type="region of interest" description="Disordered" evidence="1">
    <location>
        <begin position="150"/>
        <end position="178"/>
    </location>
</feature>
<evidence type="ECO:0000313" key="3">
    <source>
        <dbReference type="Proteomes" id="UP000265703"/>
    </source>
</evidence>
<protein>
    <submittedName>
        <fullName evidence="2">Uncharacterized protein</fullName>
    </submittedName>
</protein>
<keyword evidence="3" id="KW-1185">Reference proteome</keyword>
<feature type="compositionally biased region" description="Basic and acidic residues" evidence="1">
    <location>
        <begin position="300"/>
        <end position="311"/>
    </location>
</feature>